<dbReference type="GO" id="GO:0016020">
    <property type="term" value="C:membrane"/>
    <property type="evidence" value="ECO:0007669"/>
    <property type="project" value="InterPro"/>
</dbReference>
<keyword evidence="4" id="KW-1185">Reference proteome</keyword>
<evidence type="ECO:0000313" key="4">
    <source>
        <dbReference type="Proteomes" id="UP000708208"/>
    </source>
</evidence>
<dbReference type="PANTHER" id="PTHR18945">
    <property type="entry name" value="NEUROTRANSMITTER GATED ION CHANNEL"/>
    <property type="match status" value="1"/>
</dbReference>
<dbReference type="Pfam" id="PF02932">
    <property type="entry name" value="Neur_chan_memb"/>
    <property type="match status" value="1"/>
</dbReference>
<proteinExistence type="predicted"/>
<dbReference type="OrthoDB" id="203862at2759"/>
<dbReference type="AlphaFoldDB" id="A0A8J2LJN3"/>
<dbReference type="Proteomes" id="UP000708208">
    <property type="component" value="Unassembled WGS sequence"/>
</dbReference>
<dbReference type="GO" id="GO:0005216">
    <property type="term" value="F:monoatomic ion channel activity"/>
    <property type="evidence" value="ECO:0007669"/>
    <property type="project" value="InterPro"/>
</dbReference>
<dbReference type="InterPro" id="IPR006029">
    <property type="entry name" value="Neurotrans-gated_channel_TM"/>
</dbReference>
<comment type="caution">
    <text evidence="3">The sequence shown here is derived from an EMBL/GenBank/DDBJ whole genome shotgun (WGS) entry which is preliminary data.</text>
</comment>
<keyword evidence="1" id="KW-0472">Membrane</keyword>
<reference evidence="3" key="1">
    <citation type="submission" date="2021-06" db="EMBL/GenBank/DDBJ databases">
        <authorList>
            <person name="Hodson N. C."/>
            <person name="Mongue J. A."/>
            <person name="Jaron S. K."/>
        </authorList>
    </citation>
    <scope>NUCLEOTIDE SEQUENCE</scope>
</reference>
<dbReference type="CDD" id="cd19049">
    <property type="entry name" value="LGIC_TM_anion"/>
    <property type="match status" value="1"/>
</dbReference>
<keyword evidence="1" id="KW-0812">Transmembrane</keyword>
<protein>
    <recommendedName>
        <fullName evidence="2">Neurotransmitter-gated ion-channel transmembrane domain-containing protein</fullName>
    </recommendedName>
</protein>
<dbReference type="GO" id="GO:0004888">
    <property type="term" value="F:transmembrane signaling receptor activity"/>
    <property type="evidence" value="ECO:0007669"/>
    <property type="project" value="InterPro"/>
</dbReference>
<feature type="transmembrane region" description="Helical" evidence="1">
    <location>
        <begin position="190"/>
        <end position="212"/>
    </location>
</feature>
<feature type="transmembrane region" description="Helical" evidence="1">
    <location>
        <begin position="315"/>
        <end position="332"/>
    </location>
</feature>
<dbReference type="EMBL" id="CAJVCH010571147">
    <property type="protein sequence ID" value="CAG7836763.1"/>
    <property type="molecule type" value="Genomic_DNA"/>
</dbReference>
<dbReference type="InterPro" id="IPR006201">
    <property type="entry name" value="Neur_channel"/>
</dbReference>
<feature type="transmembrane region" description="Helical" evidence="1">
    <location>
        <begin position="127"/>
        <end position="148"/>
    </location>
</feature>
<evidence type="ECO:0000259" key="2">
    <source>
        <dbReference type="Pfam" id="PF02932"/>
    </source>
</evidence>
<keyword evidence="1" id="KW-1133">Transmembrane helix</keyword>
<organism evidence="3 4">
    <name type="scientific">Allacma fusca</name>
    <dbReference type="NCBI Taxonomy" id="39272"/>
    <lineage>
        <taxon>Eukaryota</taxon>
        <taxon>Metazoa</taxon>
        <taxon>Ecdysozoa</taxon>
        <taxon>Arthropoda</taxon>
        <taxon>Hexapoda</taxon>
        <taxon>Collembola</taxon>
        <taxon>Symphypleona</taxon>
        <taxon>Sminthuridae</taxon>
        <taxon>Allacma</taxon>
    </lineage>
</organism>
<evidence type="ECO:0000256" key="1">
    <source>
        <dbReference type="SAM" id="Phobius"/>
    </source>
</evidence>
<feature type="domain" description="Neurotransmitter-gated ion-channel transmembrane" evidence="2">
    <location>
        <begin position="132"/>
        <end position="216"/>
    </location>
</feature>
<gene>
    <name evidence="3" type="ORF">AFUS01_LOCUS45969</name>
</gene>
<sequence length="340" mass="38971">MLRDPVDLRTHSIKKLALWIGVLLSIVTFDLVDGDKNRNERNVTELLNSLLMGYDNSIRPDFGVGYTTRDLIYRWNSNRHVEIAPDMKMSQFDLISTPSGNVTDFLKSGEYSFLVVSFHLQRHTGNFLIEVYGPVSLLVVLSWLSFWLNREATADRVSLGVTIILTITFHFTPLSRTDLPKVPYPTALDFFIYLSFAFIFATIIQFAIVHYFTKHGSGEPCNEDSDEESSDEEIKREKLWINNPYQTPGAAVSFIDSSVPSVTVGDASSSSKVPPIEMKPRRNSNWSFCGRQKKTKKKKQEAINSVSQIDRFSRVMFPMTYIAINVFYWYAYQYSDEDKN</sequence>
<accession>A0A8J2LJN3</accession>
<name>A0A8J2LJN3_9HEXA</name>
<evidence type="ECO:0000313" key="3">
    <source>
        <dbReference type="EMBL" id="CAG7836763.1"/>
    </source>
</evidence>